<keyword evidence="2" id="KW-0808">Transferase</keyword>
<dbReference type="KEGG" id="ter:Tery_3450"/>
<evidence type="ECO:0000313" key="2">
    <source>
        <dbReference type="EMBL" id="ABG52542.1"/>
    </source>
</evidence>
<dbReference type="InterPro" id="IPR041698">
    <property type="entry name" value="Methyltransf_25"/>
</dbReference>
<dbReference type="SUPFAM" id="SSF53335">
    <property type="entry name" value="S-adenosyl-L-methionine-dependent methyltransferases"/>
    <property type="match status" value="1"/>
</dbReference>
<name>Q10YY2_TRIEI</name>
<dbReference type="STRING" id="203124.Tery_3450"/>
<dbReference type="Pfam" id="PF13649">
    <property type="entry name" value="Methyltransf_25"/>
    <property type="match status" value="1"/>
</dbReference>
<organism evidence="2">
    <name type="scientific">Trichodesmium erythraeum (strain IMS101)</name>
    <dbReference type="NCBI Taxonomy" id="203124"/>
    <lineage>
        <taxon>Bacteria</taxon>
        <taxon>Bacillati</taxon>
        <taxon>Cyanobacteriota</taxon>
        <taxon>Cyanophyceae</taxon>
        <taxon>Oscillatoriophycideae</taxon>
        <taxon>Oscillatoriales</taxon>
        <taxon>Microcoleaceae</taxon>
        <taxon>Trichodesmium</taxon>
    </lineage>
</organism>
<accession>Q10YY2</accession>
<dbReference type="CDD" id="cd02440">
    <property type="entry name" value="AdoMet_MTases"/>
    <property type="match status" value="1"/>
</dbReference>
<gene>
    <name evidence="2" type="ordered locus">Tery_3450</name>
</gene>
<dbReference type="RefSeq" id="WP_011612885.1">
    <property type="nucleotide sequence ID" value="NC_008312.1"/>
</dbReference>
<sequence>MNQEQTFPISDQLTYVTSPAILKKAILYKLDSYISGCGELVLPCLPGMLDYYMNVVEKLFSHLGRPMPRERQQQFSQMLQKKLAEGYNISATAMLVIQYELLKSPEKGMACQVILRTPTLGEHYKSWVDHRKPPLFGSYPDAKVLATVAEFGENSTKILDVGGATGRNALPLARMGHYVDVLELTPVFVEQLQTAIATENLSINVIKGDILDPLIRLRPAFYQLAIATEVVSHFRDVEDLRLFLAKMSDFICSGGLLLFNIFLTVNEYVPDKLVQDTAQLCWSTLFTSEELTKAMEGLPLVSVSNELVIEYERQHLPKTEWPPTSWFESWATGRDVFPLANGKPPLELRWILCRRL</sequence>
<dbReference type="GO" id="GO:0008168">
    <property type="term" value="F:methyltransferase activity"/>
    <property type="evidence" value="ECO:0007669"/>
    <property type="project" value="UniProtKB-KW"/>
</dbReference>
<dbReference type="HOGENOM" id="CLU_047109_0_0_3"/>
<dbReference type="OrthoDB" id="9786503at2"/>
<dbReference type="GO" id="GO:0032259">
    <property type="term" value="P:methylation"/>
    <property type="evidence" value="ECO:0007669"/>
    <property type="project" value="UniProtKB-KW"/>
</dbReference>
<keyword evidence="2" id="KW-0489">Methyltransferase</keyword>
<dbReference type="EMBL" id="CP000393">
    <property type="protein sequence ID" value="ABG52542.1"/>
    <property type="molecule type" value="Genomic_DNA"/>
</dbReference>
<dbReference type="AlphaFoldDB" id="Q10YY2"/>
<reference evidence="2" key="1">
    <citation type="submission" date="2006-06" db="EMBL/GenBank/DDBJ databases">
        <title>Complete sequence of Trichodesmium erythraeum IMS101.</title>
        <authorList>
            <consortium name="US DOE Joint Genome Institute"/>
            <person name="Copeland A."/>
            <person name="Lucas S."/>
            <person name="Lapidus A."/>
            <person name="Barry K."/>
            <person name="Detter J.C."/>
            <person name="Glavina del Rio T."/>
            <person name="Hammon N."/>
            <person name="Israni S."/>
            <person name="Dalin E."/>
            <person name="Tice H."/>
            <person name="Pitluck S."/>
            <person name="Kiss H."/>
            <person name="Munk A.C."/>
            <person name="Brettin T."/>
            <person name="Bruce D."/>
            <person name="Han C."/>
            <person name="Tapia R."/>
            <person name="Gilna P."/>
            <person name="Schmutz J."/>
            <person name="Larimer F."/>
            <person name="Land M."/>
            <person name="Hauser L."/>
            <person name="Kyrpides N."/>
            <person name="Kim E."/>
            <person name="Richardson P."/>
        </authorList>
    </citation>
    <scope>NUCLEOTIDE SEQUENCE [LARGE SCALE GENOMIC DNA]</scope>
    <source>
        <strain evidence="2">IMS101</strain>
    </source>
</reference>
<dbReference type="eggNOG" id="COG2227">
    <property type="taxonomic scope" value="Bacteria"/>
</dbReference>
<feature type="domain" description="Methyltransferase" evidence="1">
    <location>
        <begin position="158"/>
        <end position="255"/>
    </location>
</feature>
<evidence type="ECO:0000259" key="1">
    <source>
        <dbReference type="Pfam" id="PF13649"/>
    </source>
</evidence>
<dbReference type="Gene3D" id="3.40.50.150">
    <property type="entry name" value="Vaccinia Virus protein VP39"/>
    <property type="match status" value="1"/>
</dbReference>
<protein>
    <submittedName>
        <fullName evidence="2">Methyltransferase type 12</fullName>
    </submittedName>
</protein>
<dbReference type="InterPro" id="IPR029063">
    <property type="entry name" value="SAM-dependent_MTases_sf"/>
</dbReference>
<proteinExistence type="predicted"/>